<feature type="region of interest" description="Disordered" evidence="6">
    <location>
        <begin position="172"/>
        <end position="197"/>
    </location>
</feature>
<gene>
    <name evidence="8" type="ORF">ETSY2_17670</name>
</gene>
<keyword evidence="3" id="KW-0223">Dioxygenase</keyword>
<evidence type="ECO:0000313" key="9">
    <source>
        <dbReference type="Proteomes" id="UP000019140"/>
    </source>
</evidence>
<dbReference type="InterPro" id="IPR003819">
    <property type="entry name" value="TauD/TfdA-like"/>
</dbReference>
<evidence type="ECO:0000256" key="2">
    <source>
        <dbReference type="ARBA" id="ARBA00022723"/>
    </source>
</evidence>
<evidence type="ECO:0000256" key="6">
    <source>
        <dbReference type="SAM" id="MobiDB-lite"/>
    </source>
</evidence>
<dbReference type="Gene3D" id="3.60.130.10">
    <property type="entry name" value="Clavaminate synthase-like"/>
    <property type="match status" value="1"/>
</dbReference>
<keyword evidence="9" id="KW-1185">Reference proteome</keyword>
<dbReference type="EMBL" id="AZHX01000723">
    <property type="protein sequence ID" value="ETX06342.1"/>
    <property type="molecule type" value="Genomic_DNA"/>
</dbReference>
<dbReference type="GO" id="GO:0006790">
    <property type="term" value="P:sulfur compound metabolic process"/>
    <property type="evidence" value="ECO:0007669"/>
    <property type="project" value="TreeGrafter"/>
</dbReference>
<name>W4M9Q6_9BACT</name>
<evidence type="ECO:0000256" key="5">
    <source>
        <dbReference type="ARBA" id="ARBA00023004"/>
    </source>
</evidence>
<dbReference type="HOGENOM" id="CLU_036005_2_1_7"/>
<dbReference type="SUPFAM" id="SSF51197">
    <property type="entry name" value="Clavaminate synthase-like"/>
    <property type="match status" value="1"/>
</dbReference>
<feature type="domain" description="TauD/TfdA-like" evidence="7">
    <location>
        <begin position="5"/>
        <end position="274"/>
    </location>
</feature>
<evidence type="ECO:0000313" key="8">
    <source>
        <dbReference type="EMBL" id="ETX06342.1"/>
    </source>
</evidence>
<evidence type="ECO:0000259" key="7">
    <source>
        <dbReference type="Pfam" id="PF02668"/>
    </source>
</evidence>
<dbReference type="PANTHER" id="PTHR30468:SF1">
    <property type="entry name" value="ALPHA-KETOGLUTARATE-DEPENDENT SULFONATE DIOXYGENASE"/>
    <property type="match status" value="1"/>
</dbReference>
<evidence type="ECO:0000256" key="1">
    <source>
        <dbReference type="ARBA" id="ARBA00005896"/>
    </source>
</evidence>
<proteinExistence type="inferred from homology"/>
<reference evidence="8 9" key="1">
    <citation type="journal article" date="2014" name="Nature">
        <title>An environmental bacterial taxon with a large and distinct metabolic repertoire.</title>
        <authorList>
            <person name="Wilson M.C."/>
            <person name="Mori T."/>
            <person name="Ruckert C."/>
            <person name="Uria A.R."/>
            <person name="Helf M.J."/>
            <person name="Takada K."/>
            <person name="Gernert C."/>
            <person name="Steffens U.A."/>
            <person name="Heycke N."/>
            <person name="Schmitt S."/>
            <person name="Rinke C."/>
            <person name="Helfrich E.J."/>
            <person name="Brachmann A.O."/>
            <person name="Gurgui C."/>
            <person name="Wakimoto T."/>
            <person name="Kracht M."/>
            <person name="Crusemann M."/>
            <person name="Hentschel U."/>
            <person name="Abe I."/>
            <person name="Matsunaga S."/>
            <person name="Kalinowski J."/>
            <person name="Takeyama H."/>
            <person name="Piel J."/>
        </authorList>
    </citation>
    <scope>NUCLEOTIDE SEQUENCE [LARGE SCALE GENOMIC DNA]</scope>
    <source>
        <strain evidence="9">TSY2</strain>
    </source>
</reference>
<organism evidence="8 9">
    <name type="scientific">Candidatus Entotheonella gemina</name>
    <dbReference type="NCBI Taxonomy" id="1429439"/>
    <lineage>
        <taxon>Bacteria</taxon>
        <taxon>Pseudomonadati</taxon>
        <taxon>Nitrospinota/Tectimicrobiota group</taxon>
        <taxon>Candidatus Tectimicrobiota</taxon>
        <taxon>Candidatus Entotheonellia</taxon>
        <taxon>Candidatus Entotheonellales</taxon>
        <taxon>Candidatus Entotheonellaceae</taxon>
        <taxon>Candidatus Entotheonella</taxon>
    </lineage>
</organism>
<keyword evidence="4" id="KW-0560">Oxidoreductase</keyword>
<accession>W4M9Q6</accession>
<comment type="similarity">
    <text evidence="1">Belongs to the TfdA dioxygenase family.</text>
</comment>
<dbReference type="Proteomes" id="UP000019140">
    <property type="component" value="Unassembled WGS sequence"/>
</dbReference>
<dbReference type="Pfam" id="PF02668">
    <property type="entry name" value="TauD"/>
    <property type="match status" value="1"/>
</dbReference>
<comment type="caution">
    <text evidence="8">The sequence shown here is derived from an EMBL/GenBank/DDBJ whole genome shotgun (WGS) entry which is preliminary data.</text>
</comment>
<keyword evidence="2" id="KW-0479">Metal-binding</keyword>
<dbReference type="InterPro" id="IPR042098">
    <property type="entry name" value="TauD-like_sf"/>
</dbReference>
<dbReference type="GO" id="GO:0000908">
    <property type="term" value="F:taurine dioxygenase activity"/>
    <property type="evidence" value="ECO:0007669"/>
    <property type="project" value="TreeGrafter"/>
</dbReference>
<dbReference type="InterPro" id="IPR051323">
    <property type="entry name" value="AtsK-like"/>
</dbReference>
<dbReference type="GO" id="GO:0046872">
    <property type="term" value="F:metal ion binding"/>
    <property type="evidence" value="ECO:0007669"/>
    <property type="project" value="UniProtKB-KW"/>
</dbReference>
<evidence type="ECO:0000256" key="4">
    <source>
        <dbReference type="ARBA" id="ARBA00023002"/>
    </source>
</evidence>
<dbReference type="AlphaFoldDB" id="W4M9Q6"/>
<dbReference type="PANTHER" id="PTHR30468">
    <property type="entry name" value="ALPHA-KETOGLUTARATE-DEPENDENT SULFONATE DIOXYGENASE"/>
    <property type="match status" value="1"/>
</dbReference>
<dbReference type="GO" id="GO:0005737">
    <property type="term" value="C:cytoplasm"/>
    <property type="evidence" value="ECO:0007669"/>
    <property type="project" value="TreeGrafter"/>
</dbReference>
<keyword evidence="5" id="KW-0408">Iron</keyword>
<sequence>MALSIQPLGDALGAEVTGFDLKRDLNAATVEEINRAWAKHVVLCFRDQDLSPGEFVRLARLFGEPVKQVVKQKEYSLPDFPEVGIVSSEQRDPITGERIYRGGSWHTDHSHIPIPPRGTMLYALQLPPVGGDTRFTNQRAAYRALSDEMQATIADLRAVHVYLSKYSPRKMPARTKEEETLSPGTSQPLVRHHPPTGEKAIYLNPIRTETIEGMPEAEAQELLNTLLEHSTQLPFQYAHKWRLGDVVIWDNRCALHSATFDYDFSTERRMHRMMIEGEQPY</sequence>
<evidence type="ECO:0000256" key="3">
    <source>
        <dbReference type="ARBA" id="ARBA00022964"/>
    </source>
</evidence>
<protein>
    <recommendedName>
        <fullName evidence="7">TauD/TfdA-like domain-containing protein</fullName>
    </recommendedName>
</protein>